<feature type="region of interest" description="Disordered" evidence="1">
    <location>
        <begin position="98"/>
        <end position="126"/>
    </location>
</feature>
<feature type="compositionally biased region" description="Basic and acidic residues" evidence="1">
    <location>
        <begin position="102"/>
        <end position="126"/>
    </location>
</feature>
<organism evidence="2 3">
    <name type="scientific">Polyplax serrata</name>
    <name type="common">Common mouse louse</name>
    <dbReference type="NCBI Taxonomy" id="468196"/>
    <lineage>
        <taxon>Eukaryota</taxon>
        <taxon>Metazoa</taxon>
        <taxon>Ecdysozoa</taxon>
        <taxon>Arthropoda</taxon>
        <taxon>Hexapoda</taxon>
        <taxon>Insecta</taxon>
        <taxon>Pterygota</taxon>
        <taxon>Neoptera</taxon>
        <taxon>Paraneoptera</taxon>
        <taxon>Psocodea</taxon>
        <taxon>Troctomorpha</taxon>
        <taxon>Phthiraptera</taxon>
        <taxon>Anoplura</taxon>
        <taxon>Polyplacidae</taxon>
        <taxon>Polyplax</taxon>
    </lineage>
</organism>
<protein>
    <submittedName>
        <fullName evidence="2">Uncharacterized protein</fullName>
    </submittedName>
</protein>
<comment type="caution">
    <text evidence="2">The sequence shown here is derived from an EMBL/GenBank/DDBJ whole genome shotgun (WGS) entry which is preliminary data.</text>
</comment>
<evidence type="ECO:0000313" key="2">
    <source>
        <dbReference type="EMBL" id="KAK6642325.1"/>
    </source>
</evidence>
<dbReference type="EMBL" id="JAWJWE010000002">
    <property type="protein sequence ID" value="KAK6642325.1"/>
    <property type="molecule type" value="Genomic_DNA"/>
</dbReference>
<accession>A0AAN8PP05</accession>
<proteinExistence type="predicted"/>
<gene>
    <name evidence="2" type="ORF">RUM43_003826</name>
</gene>
<evidence type="ECO:0000256" key="1">
    <source>
        <dbReference type="SAM" id="MobiDB-lite"/>
    </source>
</evidence>
<dbReference type="AlphaFoldDB" id="A0AAN8PP05"/>
<dbReference type="Proteomes" id="UP001372834">
    <property type="component" value="Unassembled WGS sequence"/>
</dbReference>
<name>A0AAN8PP05_POLSC</name>
<evidence type="ECO:0000313" key="3">
    <source>
        <dbReference type="Proteomes" id="UP001372834"/>
    </source>
</evidence>
<feature type="region of interest" description="Disordered" evidence="1">
    <location>
        <begin position="14"/>
        <end position="71"/>
    </location>
</feature>
<sequence>MLSVDSVGSIAESAIIQKEAGSSSSLSEGRLCHPRKMKSNEALGLNRNLSRNQHHQPSHGEGGRNPPPKTEFVLNEIGLEIGKLRDIDHKLKSTEVTAENGKLNEKPEKEVMRLNGKDRGLKRMER</sequence>
<reference evidence="2 3" key="1">
    <citation type="submission" date="2023-10" db="EMBL/GenBank/DDBJ databases">
        <title>Genomes of two closely related lineages of the louse Polyplax serrata with different host specificities.</title>
        <authorList>
            <person name="Martinu J."/>
            <person name="Tarabai H."/>
            <person name="Stefka J."/>
            <person name="Hypsa V."/>
        </authorList>
    </citation>
    <scope>NUCLEOTIDE SEQUENCE [LARGE SCALE GENOMIC DNA]</scope>
    <source>
        <strain evidence="2">HR10_N</strain>
    </source>
</reference>